<dbReference type="SUPFAM" id="SSF53822">
    <property type="entry name" value="Periplasmic binding protein-like I"/>
    <property type="match status" value="1"/>
</dbReference>
<accession>A0A9X6NFD4</accession>
<evidence type="ECO:0000313" key="2">
    <source>
        <dbReference type="Proteomes" id="UP000192578"/>
    </source>
</evidence>
<dbReference type="Proteomes" id="UP000192578">
    <property type="component" value="Unassembled WGS sequence"/>
</dbReference>
<comment type="caution">
    <text evidence="1">The sequence shown here is derived from an EMBL/GenBank/DDBJ whole genome shotgun (WGS) entry which is preliminary data.</text>
</comment>
<gene>
    <name evidence="1" type="ORF">BV898_17379</name>
</gene>
<name>A0A9X6NFD4_HYPEX</name>
<reference evidence="2" key="1">
    <citation type="submission" date="2017-01" db="EMBL/GenBank/DDBJ databases">
        <title>Comparative genomics of anhydrobiosis in the tardigrade Hypsibius dujardini.</title>
        <authorList>
            <person name="Yoshida Y."/>
            <person name="Koutsovoulos G."/>
            <person name="Laetsch D."/>
            <person name="Stevens L."/>
            <person name="Kumar S."/>
            <person name="Horikawa D."/>
            <person name="Ishino K."/>
            <person name="Komine S."/>
            <person name="Tomita M."/>
            <person name="Blaxter M."/>
            <person name="Arakawa K."/>
        </authorList>
    </citation>
    <scope>NUCLEOTIDE SEQUENCE [LARGE SCALE GENOMIC DNA]</scope>
    <source>
        <strain evidence="2">Z151</strain>
    </source>
</reference>
<dbReference type="EMBL" id="MTYJ01000293">
    <property type="protein sequence ID" value="OWA52937.1"/>
    <property type="molecule type" value="Genomic_DNA"/>
</dbReference>
<organism evidence="1 2">
    <name type="scientific">Hypsibius exemplaris</name>
    <name type="common">Freshwater tardigrade</name>
    <dbReference type="NCBI Taxonomy" id="2072580"/>
    <lineage>
        <taxon>Eukaryota</taxon>
        <taxon>Metazoa</taxon>
        <taxon>Ecdysozoa</taxon>
        <taxon>Tardigrada</taxon>
        <taxon>Eutardigrada</taxon>
        <taxon>Parachela</taxon>
        <taxon>Hypsibioidea</taxon>
        <taxon>Hypsibiidae</taxon>
        <taxon>Hypsibius</taxon>
    </lineage>
</organism>
<sequence length="438" mass="48385">MPHPLLLRQKQFFPSKFCLLGVCWCWCLFFVSFPTRFPRVTATTFKILCVGTGSKTESFAMRFLRPAADYAAEKARQKLSVDFNMVYRDDGPVFGSADWLNDSSAGQTRCDPLDVSNLLGLTANSIATEKPDFLIGPACNSDMKVVAQLSMAKKLFTMTPNAPVIGDILGLSNTINRIGYSMTWSIMPILEMARVNGWTQMSVFWYQCNPLNHLDSVNYKYEQANLAIDELKTMPGININFLSHCHNPLDIGSTDPSANLKSVVMESRAEAEIPMLQQALSMVMFATIEMHPGDAERDNFKALMDAKITALNTTPATLGLFPQPLTAENYWNMANVHDIVIIIAGVINKILTGNNSAEIASFTGSSSPGGTVMPADRNSVIEQYLSGAVISNPEYLIAANASNSSFIISPIGDRLENYYLRTFLHKTREPITRTLTVL</sequence>
<protein>
    <submittedName>
        <fullName evidence="1">Uncharacterized protein</fullName>
    </submittedName>
</protein>
<evidence type="ECO:0000313" key="1">
    <source>
        <dbReference type="EMBL" id="OWA52937.1"/>
    </source>
</evidence>
<dbReference type="AlphaFoldDB" id="A0A9X6NFD4"/>
<keyword evidence="2" id="KW-1185">Reference proteome</keyword>
<dbReference type="InterPro" id="IPR028082">
    <property type="entry name" value="Peripla_BP_I"/>
</dbReference>
<proteinExistence type="predicted"/>
<dbReference type="Gene3D" id="3.40.50.2300">
    <property type="match status" value="1"/>
</dbReference>